<keyword evidence="2" id="KW-1185">Reference proteome</keyword>
<gene>
    <name evidence="1" type="ORF">HNQ40_001152</name>
</gene>
<dbReference type="InterPro" id="IPR036567">
    <property type="entry name" value="RHF-like"/>
</dbReference>
<sequence>MIVQVNAGDIQSSQALIDSATESVTSALRHVADRVTRVEVHLRDDNASKSASDDKRVTMEARIAGQQPFAVDHASDDLYKSISEAAGKLGRAVKTRLERIAAA</sequence>
<dbReference type="AlphaFoldDB" id="A0A7X0LK76"/>
<proteinExistence type="predicted"/>
<dbReference type="InterPro" id="IPR003489">
    <property type="entry name" value="RHF/RaiA"/>
</dbReference>
<comment type="caution">
    <text evidence="1">The sequence shown here is derived from an EMBL/GenBank/DDBJ whole genome shotgun (WGS) entry which is preliminary data.</text>
</comment>
<reference evidence="1 2" key="1">
    <citation type="submission" date="2020-08" db="EMBL/GenBank/DDBJ databases">
        <title>Genomic Encyclopedia of Type Strains, Phase IV (KMG-IV): sequencing the most valuable type-strain genomes for metagenomic binning, comparative biology and taxonomic classification.</title>
        <authorList>
            <person name="Goeker M."/>
        </authorList>
    </citation>
    <scope>NUCLEOTIDE SEQUENCE [LARGE SCALE GENOMIC DNA]</scope>
    <source>
        <strain evidence="1 2">DSM 103725</strain>
    </source>
</reference>
<organism evidence="1 2">
    <name type="scientific">Algisphaera agarilytica</name>
    <dbReference type="NCBI Taxonomy" id="1385975"/>
    <lineage>
        <taxon>Bacteria</taxon>
        <taxon>Pseudomonadati</taxon>
        <taxon>Planctomycetota</taxon>
        <taxon>Phycisphaerae</taxon>
        <taxon>Phycisphaerales</taxon>
        <taxon>Phycisphaeraceae</taxon>
        <taxon>Algisphaera</taxon>
    </lineage>
</organism>
<dbReference type="Proteomes" id="UP000541810">
    <property type="component" value="Unassembled WGS sequence"/>
</dbReference>
<evidence type="ECO:0000313" key="2">
    <source>
        <dbReference type="Proteomes" id="UP000541810"/>
    </source>
</evidence>
<protein>
    <submittedName>
        <fullName evidence="1">Ribosome-associated translation inhibitor RaiA</fullName>
    </submittedName>
</protein>
<dbReference type="SUPFAM" id="SSF69754">
    <property type="entry name" value="Ribosome binding protein Y (YfiA homologue)"/>
    <property type="match status" value="1"/>
</dbReference>
<dbReference type="Gene3D" id="3.30.160.100">
    <property type="entry name" value="Ribosome hibernation promotion factor-like"/>
    <property type="match status" value="1"/>
</dbReference>
<dbReference type="EMBL" id="JACHGY010000001">
    <property type="protein sequence ID" value="MBB6429346.1"/>
    <property type="molecule type" value="Genomic_DNA"/>
</dbReference>
<evidence type="ECO:0000313" key="1">
    <source>
        <dbReference type="EMBL" id="MBB6429346.1"/>
    </source>
</evidence>
<name>A0A7X0LK76_9BACT</name>
<accession>A0A7X0LK76</accession>
<dbReference type="RefSeq" id="WP_184676930.1">
    <property type="nucleotide sequence ID" value="NZ_JACHGY010000001.1"/>
</dbReference>
<dbReference type="Pfam" id="PF02482">
    <property type="entry name" value="Ribosomal_S30AE"/>
    <property type="match status" value="1"/>
</dbReference>